<dbReference type="Proteomes" id="UP001213681">
    <property type="component" value="Unassembled WGS sequence"/>
</dbReference>
<dbReference type="GeneID" id="81606202"/>
<dbReference type="AlphaFoldDB" id="A0AAD6BY02"/>
<evidence type="ECO:0000256" key="2">
    <source>
        <dbReference type="PROSITE-ProRule" id="PRU00176"/>
    </source>
</evidence>
<keyword evidence="6" id="KW-1185">Reference proteome</keyword>
<dbReference type="PANTHER" id="PTHR23236:SF11">
    <property type="entry name" value="EUKARYOTIC TRANSLATION INITIATION FACTOR 4H"/>
    <property type="match status" value="1"/>
</dbReference>
<dbReference type="Gene3D" id="3.30.70.330">
    <property type="match status" value="1"/>
</dbReference>
<organism evidence="5 6">
    <name type="scientific">Penicillium daleae</name>
    <dbReference type="NCBI Taxonomy" id="63821"/>
    <lineage>
        <taxon>Eukaryota</taxon>
        <taxon>Fungi</taxon>
        <taxon>Dikarya</taxon>
        <taxon>Ascomycota</taxon>
        <taxon>Pezizomycotina</taxon>
        <taxon>Eurotiomycetes</taxon>
        <taxon>Eurotiomycetidae</taxon>
        <taxon>Eurotiales</taxon>
        <taxon>Aspergillaceae</taxon>
        <taxon>Penicillium</taxon>
    </lineage>
</organism>
<feature type="domain" description="RRM" evidence="4">
    <location>
        <begin position="124"/>
        <end position="200"/>
    </location>
</feature>
<evidence type="ECO:0000256" key="1">
    <source>
        <dbReference type="ARBA" id="ARBA00022884"/>
    </source>
</evidence>
<feature type="compositionally biased region" description="Basic and acidic residues" evidence="3">
    <location>
        <begin position="282"/>
        <end position="297"/>
    </location>
</feature>
<protein>
    <recommendedName>
        <fullName evidence="4">RRM domain-containing protein</fullName>
    </recommendedName>
</protein>
<accession>A0AAD6BY02</accession>
<dbReference type="RefSeq" id="XP_056760713.1">
    <property type="nucleotide sequence ID" value="XM_056915959.1"/>
</dbReference>
<reference evidence="5" key="1">
    <citation type="submission" date="2022-12" db="EMBL/GenBank/DDBJ databases">
        <authorList>
            <person name="Petersen C."/>
        </authorList>
    </citation>
    <scope>NUCLEOTIDE SEQUENCE</scope>
    <source>
        <strain evidence="5">IBT 16125</strain>
    </source>
</reference>
<dbReference type="InterPro" id="IPR000504">
    <property type="entry name" value="RRM_dom"/>
</dbReference>
<feature type="compositionally biased region" description="Basic and acidic residues" evidence="3">
    <location>
        <begin position="200"/>
        <end position="215"/>
    </location>
</feature>
<dbReference type="SMART" id="SM00360">
    <property type="entry name" value="RRM"/>
    <property type="match status" value="1"/>
</dbReference>
<dbReference type="GO" id="GO:0003723">
    <property type="term" value="F:RNA binding"/>
    <property type="evidence" value="ECO:0007669"/>
    <property type="project" value="UniProtKB-UniRule"/>
</dbReference>
<evidence type="ECO:0000256" key="3">
    <source>
        <dbReference type="SAM" id="MobiDB-lite"/>
    </source>
</evidence>
<dbReference type="InterPro" id="IPR035979">
    <property type="entry name" value="RBD_domain_sf"/>
</dbReference>
<dbReference type="InterPro" id="IPR012677">
    <property type="entry name" value="Nucleotide-bd_a/b_plait_sf"/>
</dbReference>
<feature type="region of interest" description="Disordered" evidence="3">
    <location>
        <begin position="56"/>
        <end position="98"/>
    </location>
</feature>
<name>A0AAD6BY02_9EURO</name>
<evidence type="ECO:0000259" key="4">
    <source>
        <dbReference type="PROSITE" id="PS50102"/>
    </source>
</evidence>
<dbReference type="PANTHER" id="PTHR23236">
    <property type="entry name" value="EUKARYOTIC TRANSLATION INITIATION FACTOR 4B/4H"/>
    <property type="match status" value="1"/>
</dbReference>
<sequence length="495" mass="53846">MFANGYEEPHVASFCRNWRFVGPSLTISPLAPAKAKGQKMSMVEFLGVDKPSGDFSWADESEEAGLETPNVPAERRDNRSSYGMGFGSGGFDREARGGFESRGYETRGGYAVREPLDLPTEPPFTAHIGNLSFEATAADVTDLFADCGVTNVRIVEDRQTNTPKGFGYIEFETVAGLQKALDLSGTSLMGRTIRTSVADPPKETRADPRDMDWTRRGPLPPPPLSAAERGGRRSNYESDGKFRDFGNWERKGPLSPPAGAGFREGGRPRNTDGPSPAWGEGRSQDGSRPPRPDRPERTPTAADMDNQWRSKMRPDAAPKEPTSPTAPASRPRLNLQKRTVPETDSTPAAGAGDSKASPFGAARPIDTATREREVEERRQLVLRQKKETEEKAKAEKAEKQKKEPKPGMDSNKDAIEPPKGGGNFEILRRAGEDESSIPADKETEETAAPAAAAEEAPKEAAANGSWRTAETPADDNDGWSTVDTTKKRGRRGGRF</sequence>
<keyword evidence="1 2" id="KW-0694">RNA-binding</keyword>
<dbReference type="Pfam" id="PF00076">
    <property type="entry name" value="RRM_1"/>
    <property type="match status" value="1"/>
</dbReference>
<dbReference type="GO" id="GO:0005730">
    <property type="term" value="C:nucleolus"/>
    <property type="evidence" value="ECO:0007669"/>
    <property type="project" value="TreeGrafter"/>
</dbReference>
<gene>
    <name evidence="5" type="ORF">N7458_012578</name>
</gene>
<feature type="compositionally biased region" description="Basic and acidic residues" evidence="3">
    <location>
        <begin position="229"/>
        <end position="252"/>
    </location>
</feature>
<dbReference type="PROSITE" id="PS50102">
    <property type="entry name" value="RRM"/>
    <property type="match status" value="1"/>
</dbReference>
<proteinExistence type="predicted"/>
<feature type="compositionally biased region" description="Basic and acidic residues" evidence="3">
    <location>
        <begin position="306"/>
        <end position="318"/>
    </location>
</feature>
<dbReference type="SUPFAM" id="SSF54928">
    <property type="entry name" value="RNA-binding domain, RBD"/>
    <property type="match status" value="1"/>
</dbReference>
<comment type="caution">
    <text evidence="5">The sequence shown here is derived from an EMBL/GenBank/DDBJ whole genome shotgun (WGS) entry which is preliminary data.</text>
</comment>
<feature type="region of interest" description="Disordered" evidence="3">
    <location>
        <begin position="192"/>
        <end position="495"/>
    </location>
</feature>
<feature type="compositionally biased region" description="Low complexity" evidence="3">
    <location>
        <begin position="446"/>
        <end position="462"/>
    </location>
</feature>
<feature type="compositionally biased region" description="Basic and acidic residues" evidence="3">
    <location>
        <begin position="368"/>
        <end position="416"/>
    </location>
</feature>
<dbReference type="EMBL" id="JAPVEA010000009">
    <property type="protein sequence ID" value="KAJ5433422.1"/>
    <property type="molecule type" value="Genomic_DNA"/>
</dbReference>
<evidence type="ECO:0000313" key="5">
    <source>
        <dbReference type="EMBL" id="KAJ5433422.1"/>
    </source>
</evidence>
<evidence type="ECO:0000313" key="6">
    <source>
        <dbReference type="Proteomes" id="UP001213681"/>
    </source>
</evidence>
<reference evidence="5" key="2">
    <citation type="journal article" date="2023" name="IMA Fungus">
        <title>Comparative genomic study of the Penicillium genus elucidates a diverse pangenome and 15 lateral gene transfer events.</title>
        <authorList>
            <person name="Petersen C."/>
            <person name="Sorensen T."/>
            <person name="Nielsen M.R."/>
            <person name="Sondergaard T.E."/>
            <person name="Sorensen J.L."/>
            <person name="Fitzpatrick D.A."/>
            <person name="Frisvad J.C."/>
            <person name="Nielsen K.L."/>
        </authorList>
    </citation>
    <scope>NUCLEOTIDE SEQUENCE</scope>
    <source>
        <strain evidence="5">IBT 16125</strain>
    </source>
</reference>